<keyword evidence="2" id="KW-1185">Reference proteome</keyword>
<dbReference type="Proteomes" id="UP000299102">
    <property type="component" value="Unassembled WGS sequence"/>
</dbReference>
<accession>A0A4C1SF91</accession>
<evidence type="ECO:0000313" key="2">
    <source>
        <dbReference type="Proteomes" id="UP000299102"/>
    </source>
</evidence>
<organism evidence="1 2">
    <name type="scientific">Eumeta variegata</name>
    <name type="common">Bagworm moth</name>
    <name type="synonym">Eumeta japonica</name>
    <dbReference type="NCBI Taxonomy" id="151549"/>
    <lineage>
        <taxon>Eukaryota</taxon>
        <taxon>Metazoa</taxon>
        <taxon>Ecdysozoa</taxon>
        <taxon>Arthropoda</taxon>
        <taxon>Hexapoda</taxon>
        <taxon>Insecta</taxon>
        <taxon>Pterygota</taxon>
        <taxon>Neoptera</taxon>
        <taxon>Endopterygota</taxon>
        <taxon>Lepidoptera</taxon>
        <taxon>Glossata</taxon>
        <taxon>Ditrysia</taxon>
        <taxon>Tineoidea</taxon>
        <taxon>Psychidae</taxon>
        <taxon>Oiketicinae</taxon>
        <taxon>Eumeta</taxon>
    </lineage>
</organism>
<dbReference type="AlphaFoldDB" id="A0A4C1SF91"/>
<name>A0A4C1SF91_EUMVA</name>
<evidence type="ECO:0000313" key="1">
    <source>
        <dbReference type="EMBL" id="GBP00819.1"/>
    </source>
</evidence>
<proteinExistence type="predicted"/>
<sequence length="105" mass="12263">MDGDSTKLSHLAFDFTPNSRSLLTESHQPGARSSSAFNFRCKWHQAGELYSDRYSERRGEIKKKSKRVTETEIWRQKKNLMVLPSRVHSYLFLLWQFRPPLASCG</sequence>
<reference evidence="1 2" key="1">
    <citation type="journal article" date="2019" name="Commun. Biol.">
        <title>The bagworm genome reveals a unique fibroin gene that provides high tensile strength.</title>
        <authorList>
            <person name="Kono N."/>
            <person name="Nakamura H."/>
            <person name="Ohtoshi R."/>
            <person name="Tomita M."/>
            <person name="Numata K."/>
            <person name="Arakawa K."/>
        </authorList>
    </citation>
    <scope>NUCLEOTIDE SEQUENCE [LARGE SCALE GENOMIC DNA]</scope>
</reference>
<gene>
    <name evidence="1" type="ORF">EVAR_77017_1</name>
</gene>
<dbReference type="EMBL" id="BGZK01000006">
    <property type="protein sequence ID" value="GBP00819.1"/>
    <property type="molecule type" value="Genomic_DNA"/>
</dbReference>
<protein>
    <submittedName>
        <fullName evidence="1">Uncharacterized protein</fullName>
    </submittedName>
</protein>
<comment type="caution">
    <text evidence="1">The sequence shown here is derived from an EMBL/GenBank/DDBJ whole genome shotgun (WGS) entry which is preliminary data.</text>
</comment>